<keyword evidence="8 9" id="KW-0143">Chaperone</keyword>
<evidence type="ECO:0000256" key="8">
    <source>
        <dbReference type="ARBA" id="ARBA00023186"/>
    </source>
</evidence>
<dbReference type="Pfam" id="PF00012">
    <property type="entry name" value="HSP70"/>
    <property type="match status" value="1"/>
</dbReference>
<keyword evidence="4 9" id="KW-0597">Phosphoprotein</keyword>
<dbReference type="InterPro" id="IPR012725">
    <property type="entry name" value="Chaperone_DnaK"/>
</dbReference>
<dbReference type="GO" id="GO:0051082">
    <property type="term" value="F:unfolded protein binding"/>
    <property type="evidence" value="ECO:0007669"/>
    <property type="project" value="InterPro"/>
</dbReference>
<dbReference type="Proteomes" id="UP000243406">
    <property type="component" value="Unassembled WGS sequence"/>
</dbReference>
<keyword evidence="7 9" id="KW-0346">Stress response</keyword>
<dbReference type="SUPFAM" id="SSF53067">
    <property type="entry name" value="Actin-like ATPase domain"/>
    <property type="match status" value="2"/>
</dbReference>
<evidence type="ECO:0000256" key="4">
    <source>
        <dbReference type="ARBA" id="ARBA00022553"/>
    </source>
</evidence>
<dbReference type="PRINTS" id="PR00301">
    <property type="entry name" value="HEATSHOCK70"/>
</dbReference>
<keyword evidence="6 9" id="KW-0067">ATP-binding</keyword>
<keyword evidence="14" id="KW-1185">Reference proteome</keyword>
<evidence type="ECO:0000256" key="6">
    <source>
        <dbReference type="ARBA" id="ARBA00022840"/>
    </source>
</evidence>
<comment type="function">
    <text evidence="1 9">Acts as a chaperone.</text>
</comment>
<evidence type="ECO:0000256" key="9">
    <source>
        <dbReference type="HAMAP-Rule" id="MF_00332"/>
    </source>
</evidence>
<gene>
    <name evidence="9" type="primary">dnaK</name>
    <name evidence="13" type="ORF">SAMN02745120_0518</name>
</gene>
<dbReference type="Gene3D" id="3.30.420.40">
    <property type="match status" value="2"/>
</dbReference>
<feature type="coiled-coil region" evidence="11">
    <location>
        <begin position="224"/>
        <end position="251"/>
    </location>
</feature>
<evidence type="ECO:0000256" key="7">
    <source>
        <dbReference type="ARBA" id="ARBA00023016"/>
    </source>
</evidence>
<dbReference type="PANTHER" id="PTHR19375">
    <property type="entry name" value="HEAT SHOCK PROTEIN 70KDA"/>
    <property type="match status" value="1"/>
</dbReference>
<feature type="coiled-coil region" evidence="11">
    <location>
        <begin position="479"/>
        <end position="508"/>
    </location>
</feature>
<keyword evidence="5 9" id="KW-0547">Nucleotide-binding</keyword>
<evidence type="ECO:0000256" key="1">
    <source>
        <dbReference type="ARBA" id="ARBA00002290"/>
    </source>
</evidence>
<dbReference type="PROSITE" id="PS00329">
    <property type="entry name" value="HSP70_2"/>
    <property type="match status" value="1"/>
</dbReference>
<dbReference type="InterPro" id="IPR018181">
    <property type="entry name" value="Heat_shock_70_CS"/>
</dbReference>
<dbReference type="CDD" id="cd10234">
    <property type="entry name" value="ASKHA_NBD_HSP70_DnaK-like"/>
    <property type="match status" value="1"/>
</dbReference>
<evidence type="ECO:0000313" key="13">
    <source>
        <dbReference type="EMBL" id="SKB27474.1"/>
    </source>
</evidence>
<dbReference type="FunFam" id="3.90.640.10:FF:000003">
    <property type="entry name" value="Molecular chaperone DnaK"/>
    <property type="match status" value="1"/>
</dbReference>
<keyword evidence="11" id="KW-0175">Coiled coil</keyword>
<comment type="induction">
    <text evidence="9">By stress conditions e.g. heat shock.</text>
</comment>
<name>A0A1T4ZXG8_9FIRM</name>
<dbReference type="Gene3D" id="2.60.34.10">
    <property type="entry name" value="Substrate Binding Domain Of DNAk, Chain A, domain 1"/>
    <property type="match status" value="1"/>
</dbReference>
<feature type="compositionally biased region" description="Acidic residues" evidence="12">
    <location>
        <begin position="599"/>
        <end position="612"/>
    </location>
</feature>
<dbReference type="NCBIfam" id="NF001413">
    <property type="entry name" value="PRK00290.1"/>
    <property type="match status" value="1"/>
</dbReference>
<evidence type="ECO:0000256" key="5">
    <source>
        <dbReference type="ARBA" id="ARBA00022741"/>
    </source>
</evidence>
<dbReference type="OrthoDB" id="9766019at2"/>
<dbReference type="RefSeq" id="WP_079588495.1">
    <property type="nucleotide sequence ID" value="NZ_FUYN01000001.1"/>
</dbReference>
<dbReference type="FunFam" id="1.20.1270.10:FF:000001">
    <property type="entry name" value="Molecular chaperone DnaK"/>
    <property type="match status" value="1"/>
</dbReference>
<evidence type="ECO:0000256" key="12">
    <source>
        <dbReference type="SAM" id="MobiDB-lite"/>
    </source>
</evidence>
<organism evidence="13 14">
    <name type="scientific">Acetoanaerobium noterae</name>
    <dbReference type="NCBI Taxonomy" id="745369"/>
    <lineage>
        <taxon>Bacteria</taxon>
        <taxon>Bacillati</taxon>
        <taxon>Bacillota</taxon>
        <taxon>Clostridia</taxon>
        <taxon>Peptostreptococcales</taxon>
        <taxon>Filifactoraceae</taxon>
        <taxon>Acetoanaerobium</taxon>
    </lineage>
</organism>
<feature type="modified residue" description="Phosphothreonine; by autocatalysis" evidence="9">
    <location>
        <position position="175"/>
    </location>
</feature>
<comment type="similarity">
    <text evidence="2 9 10">Belongs to the heat shock protein 70 family.</text>
</comment>
<evidence type="ECO:0000256" key="10">
    <source>
        <dbReference type="RuleBase" id="RU003322"/>
    </source>
</evidence>
<dbReference type="InterPro" id="IPR029048">
    <property type="entry name" value="HSP70_C_sf"/>
</dbReference>
<accession>A0A1T4ZXG8</accession>
<evidence type="ECO:0000256" key="2">
    <source>
        <dbReference type="ARBA" id="ARBA00007381"/>
    </source>
</evidence>
<evidence type="ECO:0000313" key="14">
    <source>
        <dbReference type="Proteomes" id="UP000243406"/>
    </source>
</evidence>
<dbReference type="GO" id="GO:0005524">
    <property type="term" value="F:ATP binding"/>
    <property type="evidence" value="ECO:0007669"/>
    <property type="project" value="UniProtKB-UniRule"/>
</dbReference>
<dbReference type="AlphaFoldDB" id="A0A1T4ZXG8"/>
<dbReference type="EMBL" id="FUYN01000001">
    <property type="protein sequence ID" value="SKB27474.1"/>
    <property type="molecule type" value="Genomic_DNA"/>
</dbReference>
<dbReference type="InterPro" id="IPR029047">
    <property type="entry name" value="HSP70_peptide-bd_sf"/>
</dbReference>
<protein>
    <recommendedName>
        <fullName evidence="3 9">Chaperone protein DnaK</fullName>
    </recommendedName>
    <alternativeName>
        <fullName evidence="9">HSP70</fullName>
    </alternativeName>
    <alternativeName>
        <fullName evidence="9">Heat shock 70 kDa protein</fullName>
    </alternativeName>
    <alternativeName>
        <fullName evidence="9">Heat shock protein 70</fullName>
    </alternativeName>
</protein>
<feature type="region of interest" description="Disordered" evidence="12">
    <location>
        <begin position="579"/>
        <end position="612"/>
    </location>
</feature>
<dbReference type="PROSITE" id="PS00297">
    <property type="entry name" value="HSP70_1"/>
    <property type="match status" value="1"/>
</dbReference>
<dbReference type="SUPFAM" id="SSF100934">
    <property type="entry name" value="Heat shock protein 70kD (HSP70), C-terminal subdomain"/>
    <property type="match status" value="1"/>
</dbReference>
<evidence type="ECO:0000256" key="11">
    <source>
        <dbReference type="SAM" id="Coils"/>
    </source>
</evidence>
<dbReference type="FunFam" id="2.60.34.10:FF:000014">
    <property type="entry name" value="Chaperone protein DnaK HSP70"/>
    <property type="match status" value="1"/>
</dbReference>
<proteinExistence type="evidence at transcript level"/>
<reference evidence="14" key="1">
    <citation type="submission" date="2017-02" db="EMBL/GenBank/DDBJ databases">
        <authorList>
            <person name="Varghese N."/>
            <person name="Submissions S."/>
        </authorList>
    </citation>
    <scope>NUCLEOTIDE SEQUENCE [LARGE SCALE GENOMIC DNA]</scope>
    <source>
        <strain evidence="14">ATCC 35199</strain>
    </source>
</reference>
<evidence type="ECO:0000256" key="3">
    <source>
        <dbReference type="ARBA" id="ARBA00014415"/>
    </source>
</evidence>
<feature type="compositionally biased region" description="Low complexity" evidence="12">
    <location>
        <begin position="579"/>
        <end position="598"/>
    </location>
</feature>
<dbReference type="InterPro" id="IPR043129">
    <property type="entry name" value="ATPase_NBD"/>
</dbReference>
<dbReference type="PROSITE" id="PS01036">
    <property type="entry name" value="HSP70_3"/>
    <property type="match status" value="1"/>
</dbReference>
<dbReference type="HAMAP" id="MF_00332">
    <property type="entry name" value="DnaK"/>
    <property type="match status" value="1"/>
</dbReference>
<dbReference type="InterPro" id="IPR013126">
    <property type="entry name" value="Hsp_70_fam"/>
</dbReference>
<dbReference type="FunFam" id="3.30.420.40:FF:000071">
    <property type="entry name" value="Molecular chaperone DnaK"/>
    <property type="match status" value="1"/>
</dbReference>
<dbReference type="Gene3D" id="3.90.640.10">
    <property type="entry name" value="Actin, Chain A, domain 4"/>
    <property type="match status" value="1"/>
</dbReference>
<dbReference type="Gene3D" id="1.20.1270.10">
    <property type="match status" value="1"/>
</dbReference>
<dbReference type="NCBIfam" id="TIGR02350">
    <property type="entry name" value="prok_dnaK"/>
    <property type="match status" value="1"/>
</dbReference>
<dbReference type="GO" id="GO:0140662">
    <property type="term" value="F:ATP-dependent protein folding chaperone"/>
    <property type="evidence" value="ECO:0007669"/>
    <property type="project" value="InterPro"/>
</dbReference>
<sequence>MAKTIGIDLGTTNSCVSVMEGGEPVVIPNAEGMRTTPSVVAFSKDGERIVGEPAKRQAVTNPDRTIASIKREMGRDHKVTIDGKDYSPQEISAIILQKLKSDAEAYLGDTVTEAVITVPAYFTDAQRQATKDAGKIAGLNVKRIINEPTAASLAYGLDKTDHEEKILVFDLGGGTFDVSILEIGDGTFEVLSTSGNNQLGGDDFDEVLVNYIADEFKKTEGVDLRQDKMSHQRLKDAAEKAKKELSSTLNTNVNLPFITATAEGPKHLNMDITRAKFEELTAFLVEKTMEPTRKALADSGLSISEIDKVILVGGSTRIPAVQEAIKKFTGKEPHKGINPDECVAIGAAIQAGVLAGDVKDVLLLDVTPLSLGIETLGGVFTKIIERNTTIPTKKSQVFSTAADNQTAVDIHVLQGERSMAADNVTLGRFQLMDIPAAPRGIPQIEVTFDIDSNGIVHVGAKDLGTGKEQKITITSSTNLSDEEINKKVKEAEMHAEEDKKKKEKMEALNQAESTIYQTEKTIKDMGDKVSAAEKEAVEAAIAGLKEVKDKADATGEQIRAEIDKVMQAIHPISQKMYEQAQAEAQAQQGAEQQSQAGDDVVDADYEVVDEDK</sequence>
<dbReference type="SUPFAM" id="SSF100920">
    <property type="entry name" value="Heat shock protein 70kD (HSP70), peptide-binding domain"/>
    <property type="match status" value="1"/>
</dbReference>